<reference evidence="7" key="1">
    <citation type="submission" date="2024-05" db="EMBL/GenBank/DDBJ databases">
        <title>Whole genome shotgun sequence of Streptomyces hygroscopicus NBRC 113678.</title>
        <authorList>
            <person name="Komaki H."/>
            <person name="Tamura T."/>
        </authorList>
    </citation>
    <scope>NUCLEOTIDE SEQUENCE</scope>
    <source>
        <strain evidence="7">N11-34</strain>
    </source>
</reference>
<keyword evidence="8" id="KW-1185">Reference proteome</keyword>
<comment type="caution">
    <text evidence="7">The sequence shown here is derived from an EMBL/GenBank/DDBJ whole genome shotgun (WGS) entry which is preliminary data.</text>
</comment>
<keyword evidence="2" id="KW-0285">Flavoprotein</keyword>
<feature type="region of interest" description="Disordered" evidence="5">
    <location>
        <begin position="1"/>
        <end position="27"/>
    </location>
</feature>
<dbReference type="InterPro" id="IPR012349">
    <property type="entry name" value="Split_barrel_FMN-bd"/>
</dbReference>
<evidence type="ECO:0000256" key="3">
    <source>
        <dbReference type="ARBA" id="ARBA00022643"/>
    </source>
</evidence>
<dbReference type="SUPFAM" id="SSF50475">
    <property type="entry name" value="FMN-binding split barrel"/>
    <property type="match status" value="1"/>
</dbReference>
<organism evidence="7 8">
    <name type="scientific">Streptomyces hygroscopicus</name>
    <dbReference type="NCBI Taxonomy" id="1912"/>
    <lineage>
        <taxon>Bacteria</taxon>
        <taxon>Bacillati</taxon>
        <taxon>Actinomycetota</taxon>
        <taxon>Actinomycetes</taxon>
        <taxon>Kitasatosporales</taxon>
        <taxon>Streptomycetaceae</taxon>
        <taxon>Streptomyces</taxon>
        <taxon>Streptomyces violaceusniger group</taxon>
    </lineage>
</organism>
<dbReference type="Proteomes" id="UP001054854">
    <property type="component" value="Unassembled WGS sequence"/>
</dbReference>
<feature type="domain" description="Flavin reductase like" evidence="6">
    <location>
        <begin position="62"/>
        <end position="206"/>
    </location>
</feature>
<keyword evidence="3" id="KW-0288">FMN</keyword>
<protein>
    <recommendedName>
        <fullName evidence="6">Flavin reductase like domain-containing protein</fullName>
    </recommendedName>
</protein>
<accession>A0ABQ3UBD0</accession>
<dbReference type="EMBL" id="BNEK01000005">
    <property type="protein sequence ID" value="GHJ32921.1"/>
    <property type="molecule type" value="Genomic_DNA"/>
</dbReference>
<dbReference type="SMART" id="SM00903">
    <property type="entry name" value="Flavin_Reduct"/>
    <property type="match status" value="1"/>
</dbReference>
<dbReference type="PANTHER" id="PTHR33798:SF5">
    <property type="entry name" value="FLAVIN REDUCTASE LIKE DOMAIN-CONTAINING PROTEIN"/>
    <property type="match status" value="1"/>
</dbReference>
<comment type="cofactor">
    <cofactor evidence="1">
        <name>FMN</name>
        <dbReference type="ChEBI" id="CHEBI:58210"/>
    </cofactor>
</comment>
<dbReference type="InterPro" id="IPR002563">
    <property type="entry name" value="Flavin_Rdtase-like_dom"/>
</dbReference>
<evidence type="ECO:0000256" key="5">
    <source>
        <dbReference type="SAM" id="MobiDB-lite"/>
    </source>
</evidence>
<dbReference type="PANTHER" id="PTHR33798">
    <property type="entry name" value="FLAVOPROTEIN OXYGENASE"/>
    <property type="match status" value="1"/>
</dbReference>
<gene>
    <name evidence="7" type="ORF">TPA0910_73540</name>
</gene>
<evidence type="ECO:0000259" key="6">
    <source>
        <dbReference type="SMART" id="SM00903"/>
    </source>
</evidence>
<dbReference type="Gene3D" id="2.30.110.10">
    <property type="entry name" value="Electron Transport, Fmn-binding Protein, Chain A"/>
    <property type="match status" value="1"/>
</dbReference>
<evidence type="ECO:0000256" key="4">
    <source>
        <dbReference type="ARBA" id="ARBA00038054"/>
    </source>
</evidence>
<dbReference type="Pfam" id="PF01613">
    <property type="entry name" value="Flavin_Reduct"/>
    <property type="match status" value="1"/>
</dbReference>
<comment type="similarity">
    <text evidence="4">Belongs to the flavoredoxin family.</text>
</comment>
<evidence type="ECO:0000256" key="1">
    <source>
        <dbReference type="ARBA" id="ARBA00001917"/>
    </source>
</evidence>
<evidence type="ECO:0000313" key="8">
    <source>
        <dbReference type="Proteomes" id="UP001054854"/>
    </source>
</evidence>
<sequence length="247" mass="26370">MVSGPGRPCLPAPGTVRGIRGPGDAATRRWVAPPHARILGRMRIDFDPEAMGRTPFYKLLTSVVVPRPIAWVATVSANGTANLAPHSFFTVASVAPPIVQFTSVGRKDSLRNVEDTGEFVVNFAPEGLFEQINATATDFPHGVSEFEAVGVAQEASARVKPPRVAGAPVALECVVHSTLGLGDATVVFGRVVHAAIDEEVLVDGHAEITRLRPLARLGKDEWGTVGDVRELARVRYADWEGERPGKG</sequence>
<proteinExistence type="inferred from homology"/>
<name>A0ABQ3UBD0_STRHY</name>
<evidence type="ECO:0000256" key="2">
    <source>
        <dbReference type="ARBA" id="ARBA00022630"/>
    </source>
</evidence>
<evidence type="ECO:0000313" key="7">
    <source>
        <dbReference type="EMBL" id="GHJ32921.1"/>
    </source>
</evidence>